<sequence length="43" mass="4785">MILRGSDTPALVSRHSGKNFSATSLRYLKLYVLSNAVFQQPNC</sequence>
<reference evidence="1" key="2">
    <citation type="journal article" date="2015" name="Fish Shellfish Immunol.">
        <title>Early steps in the European eel (Anguilla anguilla)-Vibrio vulnificus interaction in the gills: Role of the RtxA13 toxin.</title>
        <authorList>
            <person name="Callol A."/>
            <person name="Pajuelo D."/>
            <person name="Ebbesson L."/>
            <person name="Teles M."/>
            <person name="MacKenzie S."/>
            <person name="Amaro C."/>
        </authorList>
    </citation>
    <scope>NUCLEOTIDE SEQUENCE</scope>
</reference>
<dbReference type="AlphaFoldDB" id="A0A0E9WI93"/>
<accession>A0A0E9WI93</accession>
<reference evidence="1" key="1">
    <citation type="submission" date="2014-11" db="EMBL/GenBank/DDBJ databases">
        <authorList>
            <person name="Amaro Gonzalez C."/>
        </authorList>
    </citation>
    <scope>NUCLEOTIDE SEQUENCE</scope>
</reference>
<proteinExistence type="predicted"/>
<name>A0A0E9WI93_ANGAN</name>
<dbReference type="EMBL" id="GBXM01018571">
    <property type="protein sequence ID" value="JAH90006.1"/>
    <property type="molecule type" value="Transcribed_RNA"/>
</dbReference>
<evidence type="ECO:0000313" key="1">
    <source>
        <dbReference type="EMBL" id="JAH90006.1"/>
    </source>
</evidence>
<protein>
    <submittedName>
        <fullName evidence="1">Uncharacterized protein</fullName>
    </submittedName>
</protein>
<organism evidence="1">
    <name type="scientific">Anguilla anguilla</name>
    <name type="common">European freshwater eel</name>
    <name type="synonym">Muraena anguilla</name>
    <dbReference type="NCBI Taxonomy" id="7936"/>
    <lineage>
        <taxon>Eukaryota</taxon>
        <taxon>Metazoa</taxon>
        <taxon>Chordata</taxon>
        <taxon>Craniata</taxon>
        <taxon>Vertebrata</taxon>
        <taxon>Euteleostomi</taxon>
        <taxon>Actinopterygii</taxon>
        <taxon>Neopterygii</taxon>
        <taxon>Teleostei</taxon>
        <taxon>Anguilliformes</taxon>
        <taxon>Anguillidae</taxon>
        <taxon>Anguilla</taxon>
    </lineage>
</organism>